<name>A0A812UNP7_SYMPI</name>
<dbReference type="PROSITE" id="PS50297">
    <property type="entry name" value="ANK_REP_REGION"/>
    <property type="match status" value="4"/>
</dbReference>
<feature type="region of interest" description="Disordered" evidence="4">
    <location>
        <begin position="2457"/>
        <end position="2508"/>
    </location>
</feature>
<proteinExistence type="predicted"/>
<organism evidence="5 6">
    <name type="scientific">Symbiodinium pilosum</name>
    <name type="common">Dinoflagellate</name>
    <dbReference type="NCBI Taxonomy" id="2952"/>
    <lineage>
        <taxon>Eukaryota</taxon>
        <taxon>Sar</taxon>
        <taxon>Alveolata</taxon>
        <taxon>Dinophyceae</taxon>
        <taxon>Suessiales</taxon>
        <taxon>Symbiodiniaceae</taxon>
        <taxon>Symbiodinium</taxon>
    </lineage>
</organism>
<evidence type="ECO:0000256" key="3">
    <source>
        <dbReference type="PROSITE-ProRule" id="PRU00023"/>
    </source>
</evidence>
<reference evidence="5" key="1">
    <citation type="submission" date="2021-02" db="EMBL/GenBank/DDBJ databases">
        <authorList>
            <person name="Dougan E. K."/>
            <person name="Rhodes N."/>
            <person name="Thang M."/>
            <person name="Chan C."/>
        </authorList>
    </citation>
    <scope>NUCLEOTIDE SEQUENCE</scope>
</reference>
<feature type="repeat" description="ANK" evidence="3">
    <location>
        <begin position="1688"/>
        <end position="1720"/>
    </location>
</feature>
<feature type="region of interest" description="Disordered" evidence="4">
    <location>
        <begin position="2410"/>
        <end position="2443"/>
    </location>
</feature>
<feature type="compositionally biased region" description="Acidic residues" evidence="4">
    <location>
        <begin position="846"/>
        <end position="872"/>
    </location>
</feature>
<dbReference type="PANTHER" id="PTHR24198:SF194">
    <property type="entry name" value="INVERSIN-A"/>
    <property type="match status" value="1"/>
</dbReference>
<evidence type="ECO:0000256" key="2">
    <source>
        <dbReference type="ARBA" id="ARBA00023043"/>
    </source>
</evidence>
<keyword evidence="2 3" id="KW-0040">ANK repeat</keyword>
<evidence type="ECO:0000256" key="4">
    <source>
        <dbReference type="SAM" id="MobiDB-lite"/>
    </source>
</evidence>
<dbReference type="SUPFAM" id="SSF48403">
    <property type="entry name" value="Ankyrin repeat"/>
    <property type="match status" value="2"/>
</dbReference>
<feature type="compositionally biased region" description="Basic and acidic residues" evidence="4">
    <location>
        <begin position="2410"/>
        <end position="2426"/>
    </location>
</feature>
<feature type="region of interest" description="Disordered" evidence="4">
    <location>
        <begin position="810"/>
        <end position="872"/>
    </location>
</feature>
<keyword evidence="6" id="KW-1185">Reference proteome</keyword>
<feature type="repeat" description="ANK" evidence="3">
    <location>
        <begin position="1764"/>
        <end position="1792"/>
    </location>
</feature>
<feature type="repeat" description="ANK" evidence="3">
    <location>
        <begin position="2759"/>
        <end position="2791"/>
    </location>
</feature>
<evidence type="ECO:0000256" key="1">
    <source>
        <dbReference type="ARBA" id="ARBA00022737"/>
    </source>
</evidence>
<dbReference type="Proteomes" id="UP000649617">
    <property type="component" value="Unassembled WGS sequence"/>
</dbReference>
<evidence type="ECO:0000313" key="5">
    <source>
        <dbReference type="EMBL" id="CAE7574556.1"/>
    </source>
</evidence>
<evidence type="ECO:0000313" key="6">
    <source>
        <dbReference type="Proteomes" id="UP000649617"/>
    </source>
</evidence>
<dbReference type="Gene3D" id="1.25.40.20">
    <property type="entry name" value="Ankyrin repeat-containing domain"/>
    <property type="match status" value="3"/>
</dbReference>
<keyword evidence="1" id="KW-0677">Repeat</keyword>
<dbReference type="SMART" id="SM00248">
    <property type="entry name" value="ANK"/>
    <property type="match status" value="8"/>
</dbReference>
<protein>
    <submittedName>
        <fullName evidence="5">ANK2 protein</fullName>
    </submittedName>
</protein>
<dbReference type="PANTHER" id="PTHR24198">
    <property type="entry name" value="ANKYRIN REPEAT AND PROTEIN KINASE DOMAIN-CONTAINING PROTEIN"/>
    <property type="match status" value="1"/>
</dbReference>
<feature type="compositionally biased region" description="Basic and acidic residues" evidence="4">
    <location>
        <begin position="833"/>
        <end position="845"/>
    </location>
</feature>
<feature type="compositionally biased region" description="Basic and acidic residues" evidence="4">
    <location>
        <begin position="680"/>
        <end position="689"/>
    </location>
</feature>
<feature type="repeat" description="ANK" evidence="3">
    <location>
        <begin position="2726"/>
        <end position="2758"/>
    </location>
</feature>
<dbReference type="InterPro" id="IPR036770">
    <property type="entry name" value="Ankyrin_rpt-contain_sf"/>
</dbReference>
<gene>
    <name evidence="5" type="primary">ANK2</name>
    <name evidence="5" type="ORF">SPIL2461_LOCUS15474</name>
</gene>
<feature type="compositionally biased region" description="Acidic residues" evidence="4">
    <location>
        <begin position="819"/>
        <end position="828"/>
    </location>
</feature>
<comment type="caution">
    <text evidence="5">The sequence shown here is derived from an EMBL/GenBank/DDBJ whole genome shotgun (WGS) entry which is preliminary data.</text>
</comment>
<feature type="region of interest" description="Disordered" evidence="4">
    <location>
        <begin position="1996"/>
        <end position="2083"/>
    </location>
</feature>
<dbReference type="OrthoDB" id="445896at2759"/>
<feature type="region of interest" description="Disordered" evidence="4">
    <location>
        <begin position="664"/>
        <end position="748"/>
    </location>
</feature>
<accession>A0A812UNP7</accession>
<dbReference type="EMBL" id="CAJNIZ010038002">
    <property type="protein sequence ID" value="CAE7574556.1"/>
    <property type="molecule type" value="Genomic_DNA"/>
</dbReference>
<sequence length="2866" mass="316572">MLVSNTLVMGDENAALLHCREKCSRDEVALGTSVDVRISLVRSTQARDNVNSHLCCELLGKVHFHQWPSSQTSILRGARGSDGEEPVTVPELYLSVCDAEDSVAYLTAASEVSVSHIQAGPAASGTLVFPVRLNSVRLKPTLPYEKAPYIAPAGPAPIFAFRDASSFQARANVPQKGSTVGSVWAGRNFLLSLRCRGNRLNDVPGFEGFGGVQQWGHHRMHVFARAKFLPEPRQASGVSVETSPFQYTWLEPLASVVAPPEHFGTALLLSAENARVVHNNLGGQGPDKDSLELRFSRAGAVGGRAVDVVMEAKGPYHAKNPKLNGQLGHHFGATINASLLEKCLDGYVLTQAFLLGSCSPGYEGIPAVPDILVALGSSVDLRISLVRSTQGELLSVKVPELYLSVCDAEDSVARLTAASEVSVSNIQAGPVTKSLQEEVRYTAPAGPAPIFAFRDASSIQALVGAIELEGLYRNSSDASMSLVVRYPYLEKGSAAGSAWAGRNFLLSLRSPNVTQVGEALPPKAIYIDTTIPIHPFSSYHSDGEDSPGGFSPDAPVLSAQEDQCEVLSAMCFIEGFWVEASRRFGHEGYVQNSFSGCRLLFSLHTLNLKPWNTPEVEVVYNNLGGSWGLVVVAASMIQCLATIASDFATMLQIVSIDMNSDAHMNEIGPLPGEPVPEAGAGDREDRAPADEEDQQACTLASSGRPPRRRRVPRGGEPMDFSGRGKNMPVAKPKPRPKSRPSVAGDNKKRSVLPKAIAHAPWRTKIARQRWLVKKNHEKSWPRTRSSTARASTWVADDDDEEVIDCEDMGEEAGTKDSGMAEEEAENEVPADVPSRENDTETHVEVEMDDEEWQELDEEYEEEGDGEGNGDEEYDETQLMQQDHQPNGKQLGMLDKVQMEEFGEMFKRHYSSMINPTIEKPVRMALIRGTKSKLPGIRKISKALLAHVSSLKLVESGNMTPPWWRTLWSRVRTAVRRAGKICHDIEGDETMLMQYMQRIPAFAEFKNGDRFWVARMLQKELELLQSLQKGIGVKIRQLLQRLQELEGQLHHGVRDLVDMLRAVAVSFQNDDIDESRPDEVDSWVEAWMGRIRKWIAMEMNNIDGVVVVEDSMEAAVEEGARIESAFVEMVVDLQKRLSKLAGEEEKNRMARSAAMAQQWDDWAVSNAMGQCHSPKRQRTVGTQVDDQAIAHAVAEVQQAEIDKEILPNAEENAELKEGNGLPVDVRSEEQLPMQIASTAMDVPVLCMEVMDAVMYMVDRKDVKLREQMKDTVARGTSVDLQLKLVKEREDPLSLAASDEAKCQVVHAVFFPNETVRWGKDLLRRSEAMIPADLTWRNGLAQAKCGQKPFGILEDLQHPGVKGCGSPEISYDTSKGFETFEGAPGDWEAQTGTLGATMQFPMFVVSVQQLLKMTEVRPHEILKDEGIAVEYEESMGKAAFISHEWVGDGHPDPEFKQLSVFQDALTYMMSDLEQIPADVYTEVHCKKKPVSTSAFRTQALCVWYDYFCCPQLGRQPSLSHSDSDLSMAVTSIPAYVAKCSFFFALCPVIVSEELGRERTFHDLSKNDGWFMIKSCAEIELVASFGGTVGGAPGSGKFTVGSDRRTLAPVLSGAVKQKLLSLLKSLNLREYRIWGVLLNMQEILMKDLPAQELAEPRPGFSSAKGLDEESLAVSAFMYQNGFELVEEVDDAGWSPLHYASLAGKTLVVQGLLAQRANLDCQTQHEQPRVGIAPGTTALSISMFSHHNDVAKLLIAAKATIDSGLAPPLHFAAHANNAEGIRILLDAGSDPCTRDFLGLHALAAGCSFGSLDAIDELVSRARMSIKPSDLSTALSFALVAYGGTVDLVHRMLDLQADVNDSWSVPLVPTCVYQIVQAISTLEHQLGSDTLWSRPPEVEAWEFHICVRKEEEKEDEYPPARGVGLGFKIVCDVGLICCGAGRRGEQLEASFIRSPPWFSASQSGAGCQHFEAGISSEVSHWVTGPSAYVCVFGRWMRRPSHCAPEAPKPDLQQKKRKRRHASHDREKPEHGCVREAPRADTAEKTQDDGKRRRCASHQKKLVEFNAEQAEVKAEKSATPRRQSSESPDVDRLDFAIAMAEKGRASKVATWKKLANGKGKPFVERSELAGPPGLDRELFSHNFEDWLSDRGLEEALERDPQKDPALAELADCKPPHPCLYYKYKTPDIPDNAQIEPGPNWKRAYHGTWFYGLRSILRHGVLLESNDKEKGHEFNDPGLCLAPGLHKGIWNAKPHAVFDDGLFHRAIIEVRYDPAQVTQSQKKRKRNGVLPNITMNSDAVAITGLIIQVNSQVYAGEERFTGWDEDLEVIPRPVLRSRRACERQRRRDFKRRTQPAACSDCSFQCDTGKVGQSLLAAKLEEEGRLERERRRLEYEARRESYARRAEEAWRERDELRRQHAQREEEAPTDRETTDGELPLEPADPNQEAVESTDALALELGGLTKIDLPPSSAPPHLHGLHRQPSAEAGGEQSDQKEYAPPAAVSDLDSQGQGNALSKEDQARILDLFEARRLAEKAGLKFEVGLPGDIGSEALPATIVASLTGLAKKREKAERKLVHKGEKAVDAKTIEQRLLHDGRLLEDDLKLDGSLDLQLVLLSFINPTRDQLTEIISASWGGNVSELEEILSRPQDPNHFIPREPENLPAYADDFPLGAFLPLSPLQMAANFGKLDAMRLLIEARADLGPAHCSISSLILVTQPGSLDAMKLLLEARADAENALATAARLGKTGVVQALLEDGAEKDVEDHDGVTPLLKACWSGHVHVVRLLLDAGAKPAACNKKGISYLAEMRLRRLSKFQRLAQLPHRLADLRMWLRSRWGQQTVRRLRIQRLLPVSRWLRASHRVGTHRLVKPRSK</sequence>
<feature type="compositionally biased region" description="Basic and acidic residues" evidence="4">
    <location>
        <begin position="2018"/>
        <end position="2045"/>
    </location>
</feature>
<dbReference type="Pfam" id="PF12796">
    <property type="entry name" value="Ank_2"/>
    <property type="match status" value="2"/>
</dbReference>
<dbReference type="InterPro" id="IPR002110">
    <property type="entry name" value="Ankyrin_rpt"/>
</dbReference>
<dbReference type="PROSITE" id="PS50088">
    <property type="entry name" value="ANK_REPEAT"/>
    <property type="match status" value="4"/>
</dbReference>